<name>A0A673K432_9TELE</name>
<organism evidence="1 2">
    <name type="scientific">Sinocyclocheilus rhinocerous</name>
    <dbReference type="NCBI Taxonomy" id="307959"/>
    <lineage>
        <taxon>Eukaryota</taxon>
        <taxon>Metazoa</taxon>
        <taxon>Chordata</taxon>
        <taxon>Craniata</taxon>
        <taxon>Vertebrata</taxon>
        <taxon>Euteleostomi</taxon>
        <taxon>Actinopterygii</taxon>
        <taxon>Neopterygii</taxon>
        <taxon>Teleostei</taxon>
        <taxon>Ostariophysi</taxon>
        <taxon>Cypriniformes</taxon>
        <taxon>Cyprinidae</taxon>
        <taxon>Cyprininae</taxon>
        <taxon>Sinocyclocheilus</taxon>
    </lineage>
</organism>
<evidence type="ECO:0008006" key="3">
    <source>
        <dbReference type="Google" id="ProtNLM"/>
    </source>
</evidence>
<reference evidence="1" key="1">
    <citation type="submission" date="2025-08" db="UniProtKB">
        <authorList>
            <consortium name="Ensembl"/>
        </authorList>
    </citation>
    <scope>IDENTIFICATION</scope>
</reference>
<dbReference type="PANTHER" id="PTHR21301">
    <property type="entry name" value="REVERSE TRANSCRIPTASE"/>
    <property type="match status" value="1"/>
</dbReference>
<dbReference type="Ensembl" id="ENSSRHT00000060775.1">
    <property type="protein sequence ID" value="ENSSRHP00000059125.1"/>
    <property type="gene ID" value="ENSSRHG00000029635.1"/>
</dbReference>
<evidence type="ECO:0000313" key="1">
    <source>
        <dbReference type="Ensembl" id="ENSSRHP00000059125.1"/>
    </source>
</evidence>
<accession>A0A673K432</accession>
<dbReference type="PANTHER" id="PTHR21301:SF10">
    <property type="entry name" value="REVERSE TRANSCRIPTASE DOMAIN-CONTAINING PROTEIN"/>
    <property type="match status" value="1"/>
</dbReference>
<keyword evidence="2" id="KW-1185">Reference proteome</keyword>
<proteinExistence type="predicted"/>
<dbReference type="AlphaFoldDB" id="A0A673K432"/>
<sequence>QEVSLLNKGLSFNKKSNLTRSEKETLDELCRNKDIVIKPADKGGGLVIMPRALYNHEVFRQLENTSYYQALPSDPTTLFQSEIDKFIQEAHFHQLISDKEMRYLLNRSPTRPVFYVLPKVHKSLVNPPGRPIVAGNNSLTEHLPNFVDFFLRPLVTSLPSYLRDTADFLQCLATLPNVHQDVILATMDVTSLYTNIPHHEGLVALEHFLDLRDDDGLPTKFIIKMAEMVLTKNYFLFENQYYCLRLH</sequence>
<protein>
    <recommendedName>
        <fullName evidence="3">Reverse transcriptase domain-containing protein</fullName>
    </recommendedName>
</protein>
<reference evidence="1" key="2">
    <citation type="submission" date="2025-09" db="UniProtKB">
        <authorList>
            <consortium name="Ensembl"/>
        </authorList>
    </citation>
    <scope>IDENTIFICATION</scope>
</reference>
<dbReference type="Proteomes" id="UP000472270">
    <property type="component" value="Unassembled WGS sequence"/>
</dbReference>
<evidence type="ECO:0000313" key="2">
    <source>
        <dbReference type="Proteomes" id="UP000472270"/>
    </source>
</evidence>